<reference evidence="1" key="1">
    <citation type="submission" date="2014-11" db="EMBL/GenBank/DDBJ databases">
        <authorList>
            <person name="Amaro Gonzalez C."/>
        </authorList>
    </citation>
    <scope>NUCLEOTIDE SEQUENCE</scope>
</reference>
<protein>
    <submittedName>
        <fullName evidence="1">Uncharacterized protein</fullName>
    </submittedName>
</protein>
<name>A0A0E9W768_ANGAN</name>
<evidence type="ECO:0000313" key="1">
    <source>
        <dbReference type="EMBL" id="JAH86166.1"/>
    </source>
</evidence>
<organism evidence="1">
    <name type="scientific">Anguilla anguilla</name>
    <name type="common">European freshwater eel</name>
    <name type="synonym">Muraena anguilla</name>
    <dbReference type="NCBI Taxonomy" id="7936"/>
    <lineage>
        <taxon>Eukaryota</taxon>
        <taxon>Metazoa</taxon>
        <taxon>Chordata</taxon>
        <taxon>Craniata</taxon>
        <taxon>Vertebrata</taxon>
        <taxon>Euteleostomi</taxon>
        <taxon>Actinopterygii</taxon>
        <taxon>Neopterygii</taxon>
        <taxon>Teleostei</taxon>
        <taxon>Anguilliformes</taxon>
        <taxon>Anguillidae</taxon>
        <taxon>Anguilla</taxon>
    </lineage>
</organism>
<dbReference type="EMBL" id="GBXM01022411">
    <property type="protein sequence ID" value="JAH86166.1"/>
    <property type="molecule type" value="Transcribed_RNA"/>
</dbReference>
<proteinExistence type="predicted"/>
<sequence length="36" mass="4134">MVTKRHSNDRMHFQCSEASISSNSCSLGQIICHFYD</sequence>
<accession>A0A0E9W768</accession>
<dbReference type="AlphaFoldDB" id="A0A0E9W768"/>
<reference evidence="1" key="2">
    <citation type="journal article" date="2015" name="Fish Shellfish Immunol.">
        <title>Early steps in the European eel (Anguilla anguilla)-Vibrio vulnificus interaction in the gills: Role of the RtxA13 toxin.</title>
        <authorList>
            <person name="Callol A."/>
            <person name="Pajuelo D."/>
            <person name="Ebbesson L."/>
            <person name="Teles M."/>
            <person name="MacKenzie S."/>
            <person name="Amaro C."/>
        </authorList>
    </citation>
    <scope>NUCLEOTIDE SEQUENCE</scope>
</reference>